<feature type="non-terminal residue" evidence="2">
    <location>
        <position position="1"/>
    </location>
</feature>
<dbReference type="EMBL" id="HACG01036208">
    <property type="protein sequence ID" value="CEK83073.1"/>
    <property type="molecule type" value="Transcribed_RNA"/>
</dbReference>
<gene>
    <name evidence="2" type="primary">ORF135071</name>
</gene>
<feature type="region of interest" description="Disordered" evidence="1">
    <location>
        <begin position="1"/>
        <end position="26"/>
    </location>
</feature>
<sequence length="91" mass="10695">EKKKKKSKKRLSNDENGDKDKIQELNPNLFATERGMNFVKATMTVEEQHLEKLIYILDLLQQKMMTQCNVLGELEAKRIKMLARKARETFP</sequence>
<protein>
    <submittedName>
        <fullName evidence="2">Uncharacterized protein</fullName>
    </submittedName>
</protein>
<accession>A0A0B7AQE2</accession>
<dbReference type="AlphaFoldDB" id="A0A0B7AQE2"/>
<organism evidence="2">
    <name type="scientific">Arion vulgaris</name>
    <dbReference type="NCBI Taxonomy" id="1028688"/>
    <lineage>
        <taxon>Eukaryota</taxon>
        <taxon>Metazoa</taxon>
        <taxon>Spiralia</taxon>
        <taxon>Lophotrochozoa</taxon>
        <taxon>Mollusca</taxon>
        <taxon>Gastropoda</taxon>
        <taxon>Heterobranchia</taxon>
        <taxon>Euthyneura</taxon>
        <taxon>Panpulmonata</taxon>
        <taxon>Eupulmonata</taxon>
        <taxon>Stylommatophora</taxon>
        <taxon>Helicina</taxon>
        <taxon>Arionoidea</taxon>
        <taxon>Arionidae</taxon>
        <taxon>Arion</taxon>
    </lineage>
</organism>
<name>A0A0B7AQE2_9EUPU</name>
<feature type="non-terminal residue" evidence="2">
    <location>
        <position position="91"/>
    </location>
</feature>
<evidence type="ECO:0000313" key="2">
    <source>
        <dbReference type="EMBL" id="CEK83073.1"/>
    </source>
</evidence>
<reference evidence="2" key="1">
    <citation type="submission" date="2014-12" db="EMBL/GenBank/DDBJ databases">
        <title>Insight into the proteome of Arion vulgaris.</title>
        <authorList>
            <person name="Aradska J."/>
            <person name="Bulat T."/>
            <person name="Smidak R."/>
            <person name="Sarate P."/>
            <person name="Gangsoo J."/>
            <person name="Sialana F."/>
            <person name="Bilban M."/>
            <person name="Lubec G."/>
        </authorList>
    </citation>
    <scope>NUCLEOTIDE SEQUENCE</scope>
    <source>
        <tissue evidence="2">Skin</tissue>
    </source>
</reference>
<feature type="compositionally biased region" description="Basic residues" evidence="1">
    <location>
        <begin position="1"/>
        <end position="10"/>
    </location>
</feature>
<feature type="compositionally biased region" description="Basic and acidic residues" evidence="1">
    <location>
        <begin position="11"/>
        <end position="23"/>
    </location>
</feature>
<evidence type="ECO:0000256" key="1">
    <source>
        <dbReference type="SAM" id="MobiDB-lite"/>
    </source>
</evidence>
<proteinExistence type="predicted"/>